<sequence length="40" mass="4108">CSSPTPGSRPSTTPRSTRLRSPVGVVAAGRGLRLSTTARI</sequence>
<proteinExistence type="predicted"/>
<feature type="non-terminal residue" evidence="2">
    <location>
        <position position="1"/>
    </location>
</feature>
<feature type="non-terminal residue" evidence="2">
    <location>
        <position position="40"/>
    </location>
</feature>
<evidence type="ECO:0000313" key="2">
    <source>
        <dbReference type="EMBL" id="CAA9583365.1"/>
    </source>
</evidence>
<protein>
    <submittedName>
        <fullName evidence="2">Uncharacterized protein</fullName>
    </submittedName>
</protein>
<dbReference type="EMBL" id="CADCWM010000876">
    <property type="protein sequence ID" value="CAA9583365.1"/>
    <property type="molecule type" value="Genomic_DNA"/>
</dbReference>
<dbReference type="AlphaFoldDB" id="A0A6J4VUJ2"/>
<organism evidence="2">
    <name type="scientific">uncultured Thermomicrobiales bacterium</name>
    <dbReference type="NCBI Taxonomy" id="1645740"/>
    <lineage>
        <taxon>Bacteria</taxon>
        <taxon>Pseudomonadati</taxon>
        <taxon>Thermomicrobiota</taxon>
        <taxon>Thermomicrobia</taxon>
        <taxon>Thermomicrobiales</taxon>
        <taxon>environmental samples</taxon>
    </lineage>
</organism>
<feature type="region of interest" description="Disordered" evidence="1">
    <location>
        <begin position="1"/>
        <end position="20"/>
    </location>
</feature>
<gene>
    <name evidence="2" type="ORF">AVDCRST_MAG88-3612</name>
</gene>
<evidence type="ECO:0000256" key="1">
    <source>
        <dbReference type="SAM" id="MobiDB-lite"/>
    </source>
</evidence>
<reference evidence="2" key="1">
    <citation type="submission" date="2020-02" db="EMBL/GenBank/DDBJ databases">
        <authorList>
            <person name="Meier V. D."/>
        </authorList>
    </citation>
    <scope>NUCLEOTIDE SEQUENCE</scope>
    <source>
        <strain evidence="2">AVDCRST_MAG88</strain>
    </source>
</reference>
<name>A0A6J4VUJ2_9BACT</name>
<accession>A0A6J4VUJ2</accession>